<evidence type="ECO:0000256" key="2">
    <source>
        <dbReference type="ARBA" id="ARBA00022980"/>
    </source>
</evidence>
<comment type="subunit">
    <text evidence="7">Component of the large ribosomal subunit. May bind IPO9 with low affinity.</text>
</comment>
<dbReference type="GO" id="GO:0022625">
    <property type="term" value="C:cytosolic large ribosomal subunit"/>
    <property type="evidence" value="ECO:0007669"/>
    <property type="project" value="TreeGrafter"/>
</dbReference>
<keyword evidence="3" id="KW-0687">Ribonucleoprotein</keyword>
<evidence type="ECO:0000256" key="5">
    <source>
        <dbReference type="ARBA" id="ARBA00035233"/>
    </source>
</evidence>
<dbReference type="GO" id="GO:0002181">
    <property type="term" value="P:cytoplasmic translation"/>
    <property type="evidence" value="ECO:0007669"/>
    <property type="project" value="TreeGrafter"/>
</dbReference>
<comment type="caution">
    <text evidence="10">The sequence shown here is derived from an EMBL/GenBank/DDBJ whole genome shotgun (WGS) entry which is preliminary data.</text>
</comment>
<evidence type="ECO:0000313" key="10">
    <source>
        <dbReference type="EMBL" id="KAL0267351.1"/>
    </source>
</evidence>
<comment type="similarity">
    <text evidence="1">Belongs to the eukaryotic ribosomal protein eL6 family.</text>
</comment>
<evidence type="ECO:0000256" key="6">
    <source>
        <dbReference type="ARBA" id="ARBA00035351"/>
    </source>
</evidence>
<evidence type="ECO:0000256" key="8">
    <source>
        <dbReference type="SAM" id="MobiDB-lite"/>
    </source>
</evidence>
<evidence type="ECO:0000256" key="4">
    <source>
        <dbReference type="ARBA" id="ARBA00034092"/>
    </source>
</evidence>
<feature type="domain" description="Large ribosomal subunit protein uL6 N-terminal" evidence="9">
    <location>
        <begin position="35"/>
        <end position="88"/>
    </location>
</feature>
<evidence type="ECO:0000256" key="1">
    <source>
        <dbReference type="ARBA" id="ARBA00010592"/>
    </source>
</evidence>
<evidence type="ECO:0000256" key="3">
    <source>
        <dbReference type="ARBA" id="ARBA00023274"/>
    </source>
</evidence>
<dbReference type="Pfam" id="PF01159">
    <property type="entry name" value="Ribosomal_L6e"/>
    <property type="match status" value="1"/>
</dbReference>
<dbReference type="PANTHER" id="PTHR10715:SF0">
    <property type="entry name" value="LARGE RIBOSOMAL SUBUNIT PROTEIN EL6"/>
    <property type="match status" value="1"/>
</dbReference>
<name>A0AAW2HCE4_9NEOP</name>
<dbReference type="PANTHER" id="PTHR10715">
    <property type="entry name" value="60S RIBOSOMAL PROTEIN L6"/>
    <property type="match status" value="1"/>
</dbReference>
<sequence>MAPTVPAKKPAEKMDIDSKPKATKGVRGGKGGKVEKVKKGKPRNYELASGIYRFSKSKMFHKKAKYRFLKKKHPKVMKPKKPTHIEKPIGGEKNGGKRLVLVKKRRSFYPTAQRINRHQSKKTFKQHKRYTRKSLKPGKILVLLAGIHKGKRVVLLKVLKSGLLLVTGPFKINGCPLRRISQNYVIATSTRLNVSAVRIPEHITDGYFKRNKPKKSKKVEGDIFATKKEGYKASEKRKTDQKVIDDQVLKVIAKHPEKNLMKKYLSSMFGLKKTQFPHRVKF</sequence>
<feature type="compositionally biased region" description="Basic and acidic residues" evidence="8">
    <location>
        <begin position="9"/>
        <end position="20"/>
    </location>
</feature>
<protein>
    <recommendedName>
        <fullName evidence="5">Large ribosomal subunit protein eL6</fullName>
    </recommendedName>
    <alternativeName>
        <fullName evidence="6">60S ribosomal protein L6</fullName>
    </alternativeName>
</protein>
<evidence type="ECO:0000256" key="7">
    <source>
        <dbReference type="ARBA" id="ARBA00046388"/>
    </source>
</evidence>
<dbReference type="InterPro" id="IPR014722">
    <property type="entry name" value="Rib_uL2_dom2"/>
</dbReference>
<organism evidence="10">
    <name type="scientific">Menopon gallinae</name>
    <name type="common">poultry shaft louse</name>
    <dbReference type="NCBI Taxonomy" id="328185"/>
    <lineage>
        <taxon>Eukaryota</taxon>
        <taxon>Metazoa</taxon>
        <taxon>Ecdysozoa</taxon>
        <taxon>Arthropoda</taxon>
        <taxon>Hexapoda</taxon>
        <taxon>Insecta</taxon>
        <taxon>Pterygota</taxon>
        <taxon>Neoptera</taxon>
        <taxon>Paraneoptera</taxon>
        <taxon>Psocodea</taxon>
        <taxon>Troctomorpha</taxon>
        <taxon>Phthiraptera</taxon>
        <taxon>Amblycera</taxon>
        <taxon>Menoponidae</taxon>
        <taxon>Menopon</taxon>
    </lineage>
</organism>
<dbReference type="InterPro" id="IPR041997">
    <property type="entry name" value="Ribosomal_eL6_KOW"/>
</dbReference>
<gene>
    <name evidence="10" type="ORF">PYX00_009644</name>
</gene>
<accession>A0AAW2HCE4</accession>
<dbReference type="GO" id="GO:0000027">
    <property type="term" value="P:ribosomal large subunit assembly"/>
    <property type="evidence" value="ECO:0007669"/>
    <property type="project" value="TreeGrafter"/>
</dbReference>
<dbReference type="GO" id="GO:0003723">
    <property type="term" value="F:RNA binding"/>
    <property type="evidence" value="ECO:0007669"/>
    <property type="project" value="TreeGrafter"/>
</dbReference>
<feature type="compositionally biased region" description="Basic residues" evidence="8">
    <location>
        <begin position="72"/>
        <end position="82"/>
    </location>
</feature>
<reference evidence="10" key="1">
    <citation type="journal article" date="2024" name="Gigascience">
        <title>Chromosome-level genome of the poultry shaft louse Menopon gallinae provides insight into the host-switching and adaptive evolution of parasitic lice.</title>
        <authorList>
            <person name="Xu Y."/>
            <person name="Ma L."/>
            <person name="Liu S."/>
            <person name="Liang Y."/>
            <person name="Liu Q."/>
            <person name="He Z."/>
            <person name="Tian L."/>
            <person name="Duan Y."/>
            <person name="Cai W."/>
            <person name="Li H."/>
            <person name="Song F."/>
        </authorList>
    </citation>
    <scope>NUCLEOTIDE SEQUENCE</scope>
    <source>
        <strain evidence="10">Cailab_2023a</strain>
    </source>
</reference>
<dbReference type="EMBL" id="JARGDH010000005">
    <property type="protein sequence ID" value="KAL0267351.1"/>
    <property type="molecule type" value="Genomic_DNA"/>
</dbReference>
<dbReference type="AlphaFoldDB" id="A0AAW2HCE4"/>
<dbReference type="InterPro" id="IPR000915">
    <property type="entry name" value="60S_ribosomal_eL6"/>
</dbReference>
<keyword evidence="2" id="KW-0689">Ribosomal protein</keyword>
<feature type="region of interest" description="Disordered" evidence="8">
    <location>
        <begin position="72"/>
        <end position="94"/>
    </location>
</feature>
<dbReference type="Gene3D" id="2.30.30.30">
    <property type="match status" value="1"/>
</dbReference>
<dbReference type="InterPro" id="IPR008991">
    <property type="entry name" value="Translation_prot_SH3-like_sf"/>
</dbReference>
<dbReference type="SUPFAM" id="SSF50104">
    <property type="entry name" value="Translation proteins SH3-like domain"/>
    <property type="match status" value="1"/>
</dbReference>
<dbReference type="Pfam" id="PF03868">
    <property type="entry name" value="Ribosomal_L6e_N"/>
    <property type="match status" value="1"/>
</dbReference>
<dbReference type="CDD" id="cd13156">
    <property type="entry name" value="KOW_RPL6"/>
    <property type="match status" value="1"/>
</dbReference>
<dbReference type="FunFam" id="2.30.30.30:FF:000014">
    <property type="entry name" value="60S ribosomal protein L6"/>
    <property type="match status" value="1"/>
</dbReference>
<dbReference type="InterPro" id="IPR005568">
    <property type="entry name" value="Ribosomal_uL6_N"/>
</dbReference>
<proteinExistence type="inferred from homology"/>
<evidence type="ECO:0000259" key="9">
    <source>
        <dbReference type="Pfam" id="PF03868"/>
    </source>
</evidence>
<feature type="region of interest" description="Disordered" evidence="8">
    <location>
        <begin position="1"/>
        <end position="37"/>
    </location>
</feature>
<dbReference type="GO" id="GO:0003735">
    <property type="term" value="F:structural constituent of ribosome"/>
    <property type="evidence" value="ECO:0007669"/>
    <property type="project" value="InterPro"/>
</dbReference>
<comment type="function">
    <text evidence="4">Component of the large ribosomal subunit. The ribosome is a large ribonucleoprotein complex responsible for the synthesis of proteins in the cell.</text>
</comment>